<dbReference type="GO" id="GO:0030007">
    <property type="term" value="P:intracellular potassium ion homeostasis"/>
    <property type="evidence" value="ECO:0007669"/>
    <property type="project" value="TreeGrafter"/>
</dbReference>
<evidence type="ECO:0000256" key="8">
    <source>
        <dbReference type="ARBA" id="ARBA00022842"/>
    </source>
</evidence>
<dbReference type="SUPFAM" id="SSF81665">
    <property type="entry name" value="Calcium ATPase, transmembrane domain M"/>
    <property type="match status" value="1"/>
</dbReference>
<dbReference type="InterPro" id="IPR004014">
    <property type="entry name" value="ATPase_P-typ_cation-transptr_N"/>
</dbReference>
<dbReference type="Gene3D" id="3.40.50.1000">
    <property type="entry name" value="HAD superfamily/HAD-like"/>
    <property type="match status" value="1"/>
</dbReference>
<keyword evidence="3" id="KW-1003">Cell membrane</keyword>
<name>A0A1F6GQG7_9PROT</name>
<comment type="subcellular location">
    <subcellularLocation>
        <location evidence="1">Cell membrane</location>
        <topology evidence="1">Multi-pass membrane protein</topology>
    </subcellularLocation>
</comment>
<dbReference type="GO" id="GO:0005886">
    <property type="term" value="C:plasma membrane"/>
    <property type="evidence" value="ECO:0007669"/>
    <property type="project" value="UniProtKB-SubCell"/>
</dbReference>
<dbReference type="GO" id="GO:1902600">
    <property type="term" value="P:proton transmembrane transport"/>
    <property type="evidence" value="ECO:0007669"/>
    <property type="project" value="TreeGrafter"/>
</dbReference>
<dbReference type="GO" id="GO:0005524">
    <property type="term" value="F:ATP binding"/>
    <property type="evidence" value="ECO:0007669"/>
    <property type="project" value="UniProtKB-KW"/>
</dbReference>
<dbReference type="Gene3D" id="3.40.1110.10">
    <property type="entry name" value="Calcium-transporting ATPase, cytoplasmic domain N"/>
    <property type="match status" value="1"/>
</dbReference>
<dbReference type="AlphaFoldDB" id="A0A1F6GQG7"/>
<dbReference type="InterPro" id="IPR059000">
    <property type="entry name" value="ATPase_P-type_domA"/>
</dbReference>
<dbReference type="GO" id="GO:0006883">
    <property type="term" value="P:intracellular sodium ion homeostasis"/>
    <property type="evidence" value="ECO:0007669"/>
    <property type="project" value="TreeGrafter"/>
</dbReference>
<comment type="caution">
    <text evidence="14">The sequence shown here is derived from an EMBL/GenBank/DDBJ whole genome shotgun (WGS) entry which is preliminary data.</text>
</comment>
<feature type="transmembrane region" description="Helical" evidence="12">
    <location>
        <begin position="832"/>
        <end position="850"/>
    </location>
</feature>
<dbReference type="GO" id="GO:0036376">
    <property type="term" value="P:sodium ion export across plasma membrane"/>
    <property type="evidence" value="ECO:0007669"/>
    <property type="project" value="TreeGrafter"/>
</dbReference>
<keyword evidence="9" id="KW-1278">Translocase</keyword>
<keyword evidence="5 12" id="KW-0812">Transmembrane</keyword>
<feature type="transmembrane region" description="Helical" evidence="12">
    <location>
        <begin position="765"/>
        <end position="786"/>
    </location>
</feature>
<evidence type="ECO:0000256" key="1">
    <source>
        <dbReference type="ARBA" id="ARBA00004651"/>
    </source>
</evidence>
<gene>
    <name evidence="14" type="ORF">A2557_09370</name>
</gene>
<reference evidence="14 15" key="1">
    <citation type="journal article" date="2016" name="Nat. Commun.">
        <title>Thousands of microbial genomes shed light on interconnected biogeochemical processes in an aquifer system.</title>
        <authorList>
            <person name="Anantharaman K."/>
            <person name="Brown C.T."/>
            <person name="Hug L.A."/>
            <person name="Sharon I."/>
            <person name="Castelle C.J."/>
            <person name="Probst A.J."/>
            <person name="Thomas B.C."/>
            <person name="Singh A."/>
            <person name="Wilkins M.J."/>
            <person name="Karaoz U."/>
            <person name="Brodie E.L."/>
            <person name="Williams K.H."/>
            <person name="Hubbard S.S."/>
            <person name="Banfield J.F."/>
        </authorList>
    </citation>
    <scope>NUCLEOTIDE SEQUENCE [LARGE SCALE GENOMIC DNA]</scope>
</reference>
<feature type="transmembrane region" description="Helical" evidence="12">
    <location>
        <begin position="64"/>
        <end position="82"/>
    </location>
</feature>
<dbReference type="PROSITE" id="PS00154">
    <property type="entry name" value="ATPASE_E1_E2"/>
    <property type="match status" value="1"/>
</dbReference>
<keyword evidence="4" id="KW-0597">Phosphoprotein</keyword>
<dbReference type="Proteomes" id="UP000177583">
    <property type="component" value="Unassembled WGS sequence"/>
</dbReference>
<dbReference type="InterPro" id="IPR018303">
    <property type="entry name" value="ATPase_P-typ_P_site"/>
</dbReference>
<dbReference type="PANTHER" id="PTHR43294">
    <property type="entry name" value="SODIUM/POTASSIUM-TRANSPORTING ATPASE SUBUNIT ALPHA"/>
    <property type="match status" value="1"/>
</dbReference>
<dbReference type="FunFam" id="3.40.50.1000:FF:000028">
    <property type="entry name" value="Calcium-transporting P-type ATPase, putative"/>
    <property type="match status" value="1"/>
</dbReference>
<evidence type="ECO:0000313" key="15">
    <source>
        <dbReference type="Proteomes" id="UP000177583"/>
    </source>
</evidence>
<protein>
    <recommendedName>
        <fullName evidence="13">Cation-transporting P-type ATPase N-terminal domain-containing protein</fullName>
    </recommendedName>
</protein>
<dbReference type="Pfam" id="PF00689">
    <property type="entry name" value="Cation_ATPase_C"/>
    <property type="match status" value="1"/>
</dbReference>
<feature type="transmembrane region" description="Helical" evidence="12">
    <location>
        <begin position="702"/>
        <end position="724"/>
    </location>
</feature>
<feature type="transmembrane region" description="Helical" evidence="12">
    <location>
        <begin position="862"/>
        <end position="884"/>
    </location>
</feature>
<dbReference type="PRINTS" id="PR00119">
    <property type="entry name" value="CATATPASE"/>
</dbReference>
<evidence type="ECO:0000313" key="14">
    <source>
        <dbReference type="EMBL" id="OGH00396.1"/>
    </source>
</evidence>
<feature type="transmembrane region" description="Helical" evidence="12">
    <location>
        <begin position="278"/>
        <end position="304"/>
    </location>
</feature>
<evidence type="ECO:0000256" key="4">
    <source>
        <dbReference type="ARBA" id="ARBA00022553"/>
    </source>
</evidence>
<evidence type="ECO:0000256" key="2">
    <source>
        <dbReference type="ARBA" id="ARBA00005675"/>
    </source>
</evidence>
<evidence type="ECO:0000256" key="9">
    <source>
        <dbReference type="ARBA" id="ARBA00022967"/>
    </source>
</evidence>
<dbReference type="InterPro" id="IPR008250">
    <property type="entry name" value="ATPase_P-typ_transduc_dom_A_sf"/>
</dbReference>
<dbReference type="Gene3D" id="1.20.1110.10">
    <property type="entry name" value="Calcium-transporting ATPase, transmembrane domain"/>
    <property type="match status" value="1"/>
</dbReference>
<dbReference type="PRINTS" id="PR00120">
    <property type="entry name" value="HATPASE"/>
</dbReference>
<keyword evidence="11 12" id="KW-0472">Membrane</keyword>
<dbReference type="InterPro" id="IPR036412">
    <property type="entry name" value="HAD-like_sf"/>
</dbReference>
<feature type="domain" description="Cation-transporting P-type ATPase N-terminal" evidence="13">
    <location>
        <begin position="10"/>
        <end position="84"/>
    </location>
</feature>
<dbReference type="InterPro" id="IPR001757">
    <property type="entry name" value="P_typ_ATPase"/>
</dbReference>
<evidence type="ECO:0000259" key="13">
    <source>
        <dbReference type="SMART" id="SM00831"/>
    </source>
</evidence>
<dbReference type="EMBL" id="MFNF01000046">
    <property type="protein sequence ID" value="OGH00396.1"/>
    <property type="molecule type" value="Genomic_DNA"/>
</dbReference>
<proteinExistence type="inferred from homology"/>
<dbReference type="GO" id="GO:0005391">
    <property type="term" value="F:P-type sodium:potassium-exchanging transporter activity"/>
    <property type="evidence" value="ECO:0007669"/>
    <property type="project" value="TreeGrafter"/>
</dbReference>
<evidence type="ECO:0000256" key="10">
    <source>
        <dbReference type="ARBA" id="ARBA00022989"/>
    </source>
</evidence>
<sequence>MSILQTPAQAWHCQTSQEAAQALKSDPKLGLTEETAAQRLEAYGPNQLEAKGTKSAFLMLFEQFTSLLILILIAAAAVSGYLGQMVEMGAILAIVVLFGILGFVQEYRADQALAALKKLSVPRAFVCRSGVWRDLDSSELVPGDLVRLEAGSFIPADLRMTNVQNFQIDESALTGESLPVAKEINPIQDPDAPLGNRKNMAFMGTFSLLGRAEALVAETGMNTEIGRIAKLLQTAESGPTPLQRRLDQAGKVLAIVGAVASLLVMIVGLWLGRDLAEMFLIGVSLAVAVVPEGLPAVVTITLALGARRMLKRHSLVRKLTAVETLGSVTVICSDKTGTLTQNKMTADLMRTALDGTPGEGLAKRRLGLAGVLCNDAAWPLPQVGGEKLAGDPTEIAFLEAALKEGLDPGAAREKAPRVAEWPFDSGRKMMSTLHELSQDGELWTQVLGSLEGGRLLVAKGAGDMLLDRCTSQVGPNGPEPLGPKELAFWHQEIDRLAAVGRRVLGVAAKKAEPGLEQGTAEQAESNLVFLGLTGMIDPPRPEAAAAVVAAKRAGIRPVMITGDHPATAKAIAHELGLEGEALRGDELAKMSDEELKVAVGNVAIFARVSPEQKLRIVKAYQDRGEVVSMTGDGVNDSPSLKQADIGVAMGMAGTDTAKEAASMVLLDDNFATIVAAVEEGRTIYDNILRFLRFSITGNMGKVLVMLTAPLFGMTVALVPLQLLWLNLLTDGLLSVGLGVEAPEANVMHRPPRPPKASVFGGGMPWFITIAGGVLGLISLALGVYYFRLDPAENGVWQTMIFTSIVFLQIAQALSARSIDQSCFTLSPATNKLLFYMIGLTLVLQLAVMYLPPLAALFEAVPLGSTELGLCIGSGVFYLVFLEIYKKLAPKPKTI</sequence>
<comment type="similarity">
    <text evidence="2">Belongs to the cation transport ATPase (P-type) (TC 3.A.3) family. Type IIA subfamily.</text>
</comment>
<dbReference type="SFLD" id="SFLDG00002">
    <property type="entry name" value="C1.7:_P-type_atpase_like"/>
    <property type="match status" value="1"/>
</dbReference>
<dbReference type="FunFam" id="3.40.50.1000:FF:000001">
    <property type="entry name" value="Phospholipid-transporting ATPase IC"/>
    <property type="match status" value="1"/>
</dbReference>
<accession>A0A1F6GQG7</accession>
<dbReference type="InterPro" id="IPR044492">
    <property type="entry name" value="P_typ_ATPase_HD_dom"/>
</dbReference>
<dbReference type="SUPFAM" id="SSF81660">
    <property type="entry name" value="Metal cation-transporting ATPase, ATP-binding domain N"/>
    <property type="match status" value="1"/>
</dbReference>
<evidence type="ECO:0000256" key="6">
    <source>
        <dbReference type="ARBA" id="ARBA00022741"/>
    </source>
</evidence>
<dbReference type="InterPro" id="IPR006068">
    <property type="entry name" value="ATPase_P-typ_cation-transptr_C"/>
</dbReference>
<feature type="transmembrane region" description="Helical" evidence="12">
    <location>
        <begin position="252"/>
        <end position="272"/>
    </location>
</feature>
<evidence type="ECO:0000256" key="5">
    <source>
        <dbReference type="ARBA" id="ARBA00022692"/>
    </source>
</evidence>
<dbReference type="Pfam" id="PF00122">
    <property type="entry name" value="E1-E2_ATPase"/>
    <property type="match status" value="1"/>
</dbReference>
<dbReference type="InterPro" id="IPR023299">
    <property type="entry name" value="ATPase_P-typ_cyto_dom_N"/>
</dbReference>
<dbReference type="Gene3D" id="2.70.150.10">
    <property type="entry name" value="Calcium-transporting ATPase, cytoplasmic transduction domain A"/>
    <property type="match status" value="1"/>
</dbReference>
<keyword evidence="7" id="KW-0067">ATP-binding</keyword>
<dbReference type="SUPFAM" id="SSF56784">
    <property type="entry name" value="HAD-like"/>
    <property type="match status" value="1"/>
</dbReference>
<dbReference type="SMART" id="SM00831">
    <property type="entry name" value="Cation_ATPase_N"/>
    <property type="match status" value="1"/>
</dbReference>
<dbReference type="InterPro" id="IPR023214">
    <property type="entry name" value="HAD_sf"/>
</dbReference>
<dbReference type="SUPFAM" id="SSF81653">
    <property type="entry name" value="Calcium ATPase, transduction domain A"/>
    <property type="match status" value="1"/>
</dbReference>
<dbReference type="Pfam" id="PF13246">
    <property type="entry name" value="Cation_ATPase"/>
    <property type="match status" value="1"/>
</dbReference>
<evidence type="ECO:0000256" key="12">
    <source>
        <dbReference type="SAM" id="Phobius"/>
    </source>
</evidence>
<dbReference type="FunFam" id="2.70.150.10:FF:000160">
    <property type="entry name" value="Sarcoplasmic/endoplasmic reticulum calcium ATPase 1"/>
    <property type="match status" value="1"/>
</dbReference>
<dbReference type="InterPro" id="IPR050510">
    <property type="entry name" value="Cation_transp_ATPase_P-type"/>
</dbReference>
<keyword evidence="10 12" id="KW-1133">Transmembrane helix</keyword>
<organism evidence="14 15">
    <name type="scientific">Candidatus Lambdaproteobacteria bacterium RIFOXYD2_FULL_56_26</name>
    <dbReference type="NCBI Taxonomy" id="1817773"/>
    <lineage>
        <taxon>Bacteria</taxon>
        <taxon>Pseudomonadati</taxon>
        <taxon>Pseudomonadota</taxon>
        <taxon>Candidatus Lambdaproteobacteria</taxon>
    </lineage>
</organism>
<dbReference type="GO" id="GO:0016887">
    <property type="term" value="F:ATP hydrolysis activity"/>
    <property type="evidence" value="ECO:0007669"/>
    <property type="project" value="InterPro"/>
</dbReference>
<dbReference type="SFLD" id="SFLDF00027">
    <property type="entry name" value="p-type_atpase"/>
    <property type="match status" value="1"/>
</dbReference>
<feature type="transmembrane region" description="Helical" evidence="12">
    <location>
        <begin position="88"/>
        <end position="104"/>
    </location>
</feature>
<dbReference type="InterPro" id="IPR023298">
    <property type="entry name" value="ATPase_P-typ_TM_dom_sf"/>
</dbReference>
<evidence type="ECO:0000256" key="3">
    <source>
        <dbReference type="ARBA" id="ARBA00022475"/>
    </source>
</evidence>
<dbReference type="NCBIfam" id="TIGR01494">
    <property type="entry name" value="ATPase_P-type"/>
    <property type="match status" value="2"/>
</dbReference>
<evidence type="ECO:0000256" key="11">
    <source>
        <dbReference type="ARBA" id="ARBA00023136"/>
    </source>
</evidence>
<evidence type="ECO:0000256" key="7">
    <source>
        <dbReference type="ARBA" id="ARBA00022840"/>
    </source>
</evidence>
<keyword evidence="6" id="KW-0547">Nucleotide-binding</keyword>
<dbReference type="Pfam" id="PF00690">
    <property type="entry name" value="Cation_ATPase_N"/>
    <property type="match status" value="1"/>
</dbReference>
<dbReference type="GO" id="GO:1990573">
    <property type="term" value="P:potassium ion import across plasma membrane"/>
    <property type="evidence" value="ECO:0007669"/>
    <property type="project" value="TreeGrafter"/>
</dbReference>
<dbReference type="PANTHER" id="PTHR43294:SF21">
    <property type="entry name" value="CATION TRANSPORTING ATPASE"/>
    <property type="match status" value="1"/>
</dbReference>
<keyword evidence="8" id="KW-0460">Magnesium</keyword>
<dbReference type="SFLD" id="SFLDS00003">
    <property type="entry name" value="Haloacid_Dehalogenase"/>
    <property type="match status" value="1"/>
</dbReference>